<dbReference type="InterPro" id="IPR053151">
    <property type="entry name" value="RNase_H-like"/>
</dbReference>
<evidence type="ECO:0000259" key="1">
    <source>
        <dbReference type="Pfam" id="PF13456"/>
    </source>
</evidence>
<gene>
    <name evidence="2" type="ORF">Adt_41187</name>
</gene>
<dbReference type="EMBL" id="JBFOLK010000013">
    <property type="protein sequence ID" value="KAL2465336.1"/>
    <property type="molecule type" value="Genomic_DNA"/>
</dbReference>
<feature type="domain" description="RNase H type-1" evidence="1">
    <location>
        <begin position="41"/>
        <end position="114"/>
    </location>
</feature>
<dbReference type="PANTHER" id="PTHR47723">
    <property type="entry name" value="OS05G0353850 PROTEIN"/>
    <property type="match status" value="1"/>
</dbReference>
<sequence length="123" mass="13669">MAFLIEEGMTDVDSRPRHVVWPSIEIWTGLTFDSLKLNTYTTIRVETEIVGCGLIIRFREGIVKVAMAMRMVANLSLEDAEAIALQEGLILARNNALRVSQVECDALNVVQQCKTGGHCLLVH</sequence>
<dbReference type="PANTHER" id="PTHR47723:SF19">
    <property type="entry name" value="POLYNUCLEOTIDYL TRANSFERASE, RIBONUCLEASE H-LIKE SUPERFAMILY PROTEIN"/>
    <property type="match status" value="1"/>
</dbReference>
<evidence type="ECO:0000313" key="3">
    <source>
        <dbReference type="Proteomes" id="UP001604336"/>
    </source>
</evidence>
<protein>
    <submittedName>
        <fullName evidence="2">Ribonuclease H domain</fullName>
    </submittedName>
</protein>
<name>A0ABD1PN51_9LAMI</name>
<organism evidence="2 3">
    <name type="scientific">Abeliophyllum distichum</name>
    <dbReference type="NCBI Taxonomy" id="126358"/>
    <lineage>
        <taxon>Eukaryota</taxon>
        <taxon>Viridiplantae</taxon>
        <taxon>Streptophyta</taxon>
        <taxon>Embryophyta</taxon>
        <taxon>Tracheophyta</taxon>
        <taxon>Spermatophyta</taxon>
        <taxon>Magnoliopsida</taxon>
        <taxon>eudicotyledons</taxon>
        <taxon>Gunneridae</taxon>
        <taxon>Pentapetalae</taxon>
        <taxon>asterids</taxon>
        <taxon>lamiids</taxon>
        <taxon>Lamiales</taxon>
        <taxon>Oleaceae</taxon>
        <taxon>Forsythieae</taxon>
        <taxon>Abeliophyllum</taxon>
    </lineage>
</organism>
<reference evidence="3" key="1">
    <citation type="submission" date="2024-07" db="EMBL/GenBank/DDBJ databases">
        <title>Two chromosome-level genome assemblies of Korean endemic species Abeliophyllum distichum and Forsythia ovata (Oleaceae).</title>
        <authorList>
            <person name="Jang H."/>
        </authorList>
    </citation>
    <scope>NUCLEOTIDE SEQUENCE [LARGE SCALE GENOMIC DNA]</scope>
</reference>
<accession>A0ABD1PN51</accession>
<evidence type="ECO:0000313" key="2">
    <source>
        <dbReference type="EMBL" id="KAL2465336.1"/>
    </source>
</evidence>
<dbReference type="InterPro" id="IPR002156">
    <property type="entry name" value="RNaseH_domain"/>
</dbReference>
<proteinExistence type="predicted"/>
<dbReference type="Proteomes" id="UP001604336">
    <property type="component" value="Unassembled WGS sequence"/>
</dbReference>
<comment type="caution">
    <text evidence="2">The sequence shown here is derived from an EMBL/GenBank/DDBJ whole genome shotgun (WGS) entry which is preliminary data.</text>
</comment>
<dbReference type="Pfam" id="PF13456">
    <property type="entry name" value="RVT_3"/>
    <property type="match status" value="1"/>
</dbReference>
<dbReference type="AlphaFoldDB" id="A0ABD1PN51"/>
<keyword evidence="3" id="KW-1185">Reference proteome</keyword>